<keyword evidence="4" id="KW-1185">Reference proteome</keyword>
<dbReference type="AlphaFoldDB" id="A0A816HD84"/>
<dbReference type="InterPro" id="IPR006652">
    <property type="entry name" value="Kelch_1"/>
</dbReference>
<evidence type="ECO:0000256" key="2">
    <source>
        <dbReference type="ARBA" id="ARBA00022737"/>
    </source>
</evidence>
<dbReference type="PANTHER" id="PTHR46344:SF27">
    <property type="entry name" value="KELCH REPEAT SUPERFAMILY PROTEIN"/>
    <property type="match status" value="1"/>
</dbReference>
<organism evidence="3 4">
    <name type="scientific">Adineta ricciae</name>
    <name type="common">Rotifer</name>
    <dbReference type="NCBI Taxonomy" id="249248"/>
    <lineage>
        <taxon>Eukaryota</taxon>
        <taxon>Metazoa</taxon>
        <taxon>Spiralia</taxon>
        <taxon>Gnathifera</taxon>
        <taxon>Rotifera</taxon>
        <taxon>Eurotatoria</taxon>
        <taxon>Bdelloidea</taxon>
        <taxon>Adinetida</taxon>
        <taxon>Adinetidae</taxon>
        <taxon>Adineta</taxon>
    </lineage>
</organism>
<dbReference type="PANTHER" id="PTHR46344">
    <property type="entry name" value="OS02G0202900 PROTEIN"/>
    <property type="match status" value="1"/>
</dbReference>
<gene>
    <name evidence="3" type="ORF">XAT740_LOCUS61961</name>
</gene>
<evidence type="ECO:0000256" key="1">
    <source>
        <dbReference type="ARBA" id="ARBA00022441"/>
    </source>
</evidence>
<accession>A0A816HD84</accession>
<proteinExistence type="predicted"/>
<dbReference type="SMART" id="SM00612">
    <property type="entry name" value="Kelch"/>
    <property type="match status" value="1"/>
</dbReference>
<dbReference type="Gene3D" id="2.120.10.80">
    <property type="entry name" value="Kelch-type beta propeller"/>
    <property type="match status" value="1"/>
</dbReference>
<evidence type="ECO:0000313" key="3">
    <source>
        <dbReference type="EMBL" id="CAF1686091.1"/>
    </source>
</evidence>
<dbReference type="SUPFAM" id="SSF117281">
    <property type="entry name" value="Kelch motif"/>
    <property type="match status" value="1"/>
</dbReference>
<keyword evidence="2" id="KW-0677">Repeat</keyword>
<evidence type="ECO:0000313" key="4">
    <source>
        <dbReference type="Proteomes" id="UP000663828"/>
    </source>
</evidence>
<feature type="non-terminal residue" evidence="3">
    <location>
        <position position="95"/>
    </location>
</feature>
<dbReference type="EMBL" id="CAJNOR010016857">
    <property type="protein sequence ID" value="CAF1686091.1"/>
    <property type="molecule type" value="Genomic_DNA"/>
</dbReference>
<keyword evidence="1" id="KW-0880">Kelch repeat</keyword>
<name>A0A816HD84_ADIRI</name>
<protein>
    <submittedName>
        <fullName evidence="3">Uncharacterized protein</fullName>
    </submittedName>
</protein>
<dbReference type="InterPro" id="IPR015915">
    <property type="entry name" value="Kelch-typ_b-propeller"/>
</dbReference>
<reference evidence="3" key="1">
    <citation type="submission" date="2021-02" db="EMBL/GenBank/DDBJ databases">
        <authorList>
            <person name="Nowell W R."/>
        </authorList>
    </citation>
    <scope>NUCLEOTIDE SEQUENCE</scope>
</reference>
<dbReference type="Proteomes" id="UP000663828">
    <property type="component" value="Unassembled WGS sequence"/>
</dbReference>
<dbReference type="Pfam" id="PF01344">
    <property type="entry name" value="Kelch_1"/>
    <property type="match status" value="1"/>
</dbReference>
<comment type="caution">
    <text evidence="3">The sequence shown here is derived from an EMBL/GenBank/DDBJ whole genome shotgun (WGS) entry which is preliminary data.</text>
</comment>
<sequence>MRRKIVSFYLGWTVTGNMNVARKSHTASMLSNGKILVTGGYGSSNLNSVELYDPSTSNWTTTTNMSVARSSHTASMLSNGKILVTGGSGSSGELK</sequence>